<protein>
    <submittedName>
        <fullName evidence="1">Uncharacterized protein</fullName>
    </submittedName>
</protein>
<dbReference type="Proteomes" id="UP001162992">
    <property type="component" value="Chromosome 11"/>
</dbReference>
<evidence type="ECO:0000313" key="1">
    <source>
        <dbReference type="EMBL" id="KAJ7538621.1"/>
    </source>
</evidence>
<keyword evidence="2" id="KW-1185">Reference proteome</keyword>
<reference evidence="2" key="1">
    <citation type="journal article" date="2024" name="Proc. Natl. Acad. Sci. U.S.A.">
        <title>Extraordinary preservation of gene collinearity over three hundred million years revealed in homosporous lycophytes.</title>
        <authorList>
            <person name="Li C."/>
            <person name="Wickell D."/>
            <person name="Kuo L.Y."/>
            <person name="Chen X."/>
            <person name="Nie B."/>
            <person name="Liao X."/>
            <person name="Peng D."/>
            <person name="Ji J."/>
            <person name="Jenkins J."/>
            <person name="Williams M."/>
            <person name="Shu S."/>
            <person name="Plott C."/>
            <person name="Barry K."/>
            <person name="Rajasekar S."/>
            <person name="Grimwood J."/>
            <person name="Han X."/>
            <person name="Sun S."/>
            <person name="Hou Z."/>
            <person name="He W."/>
            <person name="Dai G."/>
            <person name="Sun C."/>
            <person name="Schmutz J."/>
            <person name="Leebens-Mack J.H."/>
            <person name="Li F.W."/>
            <person name="Wang L."/>
        </authorList>
    </citation>
    <scope>NUCLEOTIDE SEQUENCE [LARGE SCALE GENOMIC DNA]</scope>
    <source>
        <strain evidence="2">cv. PW_Plant_1</strain>
    </source>
</reference>
<accession>A0ACC2C9D1</accession>
<dbReference type="EMBL" id="CM055102">
    <property type="protein sequence ID" value="KAJ7538621.1"/>
    <property type="molecule type" value="Genomic_DNA"/>
</dbReference>
<evidence type="ECO:0000313" key="2">
    <source>
        <dbReference type="Proteomes" id="UP001162992"/>
    </source>
</evidence>
<gene>
    <name evidence="1" type="ORF">O6H91_11G056900</name>
</gene>
<comment type="caution">
    <text evidence="1">The sequence shown here is derived from an EMBL/GenBank/DDBJ whole genome shotgun (WGS) entry which is preliminary data.</text>
</comment>
<organism evidence="1 2">
    <name type="scientific">Diphasiastrum complanatum</name>
    <name type="common">Issler's clubmoss</name>
    <name type="synonym">Lycopodium complanatum</name>
    <dbReference type="NCBI Taxonomy" id="34168"/>
    <lineage>
        <taxon>Eukaryota</taxon>
        <taxon>Viridiplantae</taxon>
        <taxon>Streptophyta</taxon>
        <taxon>Embryophyta</taxon>
        <taxon>Tracheophyta</taxon>
        <taxon>Lycopodiopsida</taxon>
        <taxon>Lycopodiales</taxon>
        <taxon>Lycopodiaceae</taxon>
        <taxon>Lycopodioideae</taxon>
        <taxon>Diphasiastrum</taxon>
    </lineage>
</organism>
<sequence length="310" mass="34169">MGPSGQWFELVNLVRVSMQDGEWRPDSKSAASSKHPVKLTEIEKEKTKLRERQRRAITTKIFSGLRKHGGYNLPPRADINDVLKALANEAGWIVEPDGTTYRSQERQQASVKHGTVPLRLSGETGLSSMAPLTNDTCSQLTSTLRPVFLSGLPESRMSDFSTAASPRNIAATSRSNTISAVLNPNTNFPFPFTSSNLEIPTPRTSNLPMSCGVSFCRQLSSDMRDPDTFFMKEDYSSIYLRGPGAEIQQLATNNPDGLIYIPSEQCQLRAATLPVSSTILFSQHYPLLQEAKVSNENNPLGYLPPFSGID</sequence>
<proteinExistence type="predicted"/>
<name>A0ACC2C9D1_DIPCM</name>